<evidence type="ECO:0000313" key="5">
    <source>
        <dbReference type="EMBL" id="ALS02692.1"/>
    </source>
</evidence>
<keyword evidence="1 3" id="KW-0238">DNA-binding</keyword>
<dbReference type="InterPro" id="IPR013762">
    <property type="entry name" value="Integrase-like_cat_sf"/>
</dbReference>
<dbReference type="EMBL" id="CP013614">
    <property type="protein sequence ID" value="ALS02692.1"/>
    <property type="molecule type" value="Genomic_DNA"/>
</dbReference>
<evidence type="ECO:0000256" key="1">
    <source>
        <dbReference type="ARBA" id="ARBA00023125"/>
    </source>
</evidence>
<name>A0ABM5WCS5_9ENTE</name>
<evidence type="ECO:0000256" key="2">
    <source>
        <dbReference type="ARBA" id="ARBA00023172"/>
    </source>
</evidence>
<protein>
    <recommendedName>
        <fullName evidence="4">Core-binding (CB) domain-containing protein</fullName>
    </recommendedName>
</protein>
<evidence type="ECO:0000313" key="6">
    <source>
        <dbReference type="Proteomes" id="UP000065511"/>
    </source>
</evidence>
<accession>A0ABM5WCS5</accession>
<keyword evidence="2" id="KW-0233">DNA recombination</keyword>
<dbReference type="InterPro" id="IPR011010">
    <property type="entry name" value="DNA_brk_join_enz"/>
</dbReference>
<dbReference type="SUPFAM" id="SSF56349">
    <property type="entry name" value="DNA breaking-rejoining enzymes"/>
    <property type="match status" value="2"/>
</dbReference>
<gene>
    <name evidence="5" type="ORF">ATZ33_15300</name>
</gene>
<dbReference type="InterPro" id="IPR044068">
    <property type="entry name" value="CB"/>
</dbReference>
<proteinExistence type="predicted"/>
<keyword evidence="6" id="KW-1185">Reference proteome</keyword>
<sequence length="171" mass="20172">MKHYINRFIIYKKMQNLSPKTIHAYTTDLNQLTNHYDPTNGTIDDCFDNYTDFLIQTNNYKSNTKKRKLITIKMFWNFLTEKENLQLTALPTMAIRKEKKLPKTLSVLELRRLTSSVNDYQPSSSKKKRDHLRDIQELLGHSNISTTEIYTNVSSTRKQKVLTLYGFRNNS</sequence>
<dbReference type="Gene3D" id="1.10.150.130">
    <property type="match status" value="1"/>
</dbReference>
<organism evidence="5 6">
    <name type="scientific">Enterococcus silesiacus</name>
    <dbReference type="NCBI Taxonomy" id="332949"/>
    <lineage>
        <taxon>Bacteria</taxon>
        <taxon>Bacillati</taxon>
        <taxon>Bacillota</taxon>
        <taxon>Bacilli</taxon>
        <taxon>Lactobacillales</taxon>
        <taxon>Enterococcaceae</taxon>
        <taxon>Enterococcus</taxon>
    </lineage>
</organism>
<evidence type="ECO:0000259" key="4">
    <source>
        <dbReference type="PROSITE" id="PS51900"/>
    </source>
</evidence>
<dbReference type="InterPro" id="IPR004107">
    <property type="entry name" value="Integrase_SAM-like_N"/>
</dbReference>
<dbReference type="PROSITE" id="PS51900">
    <property type="entry name" value="CB"/>
    <property type="match status" value="1"/>
</dbReference>
<dbReference type="Pfam" id="PF02899">
    <property type="entry name" value="Phage_int_SAM_1"/>
    <property type="match status" value="1"/>
</dbReference>
<dbReference type="Gene3D" id="1.10.443.10">
    <property type="entry name" value="Intergrase catalytic core"/>
    <property type="match status" value="1"/>
</dbReference>
<evidence type="ECO:0000256" key="3">
    <source>
        <dbReference type="PROSITE-ProRule" id="PRU01248"/>
    </source>
</evidence>
<dbReference type="InterPro" id="IPR010998">
    <property type="entry name" value="Integrase_recombinase_N"/>
</dbReference>
<reference evidence="5 6" key="1">
    <citation type="submission" date="2015-12" db="EMBL/GenBank/DDBJ databases">
        <authorList>
            <person name="Lauer A."/>
            <person name="Humrighouse B."/>
            <person name="Loparev V."/>
            <person name="Shewmaker P.L."/>
            <person name="Whitney A.M."/>
            <person name="McLaughlin R.W."/>
        </authorList>
    </citation>
    <scope>NUCLEOTIDE SEQUENCE [LARGE SCALE GENOMIC DNA]</scope>
    <source>
        <strain evidence="5 6">LMG 23085</strain>
    </source>
</reference>
<feature type="domain" description="Core-binding (CB)" evidence="4">
    <location>
        <begin position="1"/>
        <end position="80"/>
    </location>
</feature>
<dbReference type="Proteomes" id="UP000065511">
    <property type="component" value="Chromosome"/>
</dbReference>